<proteinExistence type="predicted"/>
<dbReference type="AlphaFoldDB" id="A0A271KLA6"/>
<dbReference type="Pfam" id="PF13692">
    <property type="entry name" value="Glyco_trans_1_4"/>
    <property type="match status" value="1"/>
</dbReference>
<feature type="region of interest" description="Disordered" evidence="1">
    <location>
        <begin position="385"/>
        <end position="429"/>
    </location>
</feature>
<dbReference type="Gene3D" id="3.40.50.2000">
    <property type="entry name" value="Glycogen Phosphorylase B"/>
    <property type="match status" value="1"/>
</dbReference>
<name>A0A271KLA6_9HYPH</name>
<comment type="caution">
    <text evidence="2">The sequence shown here is derived from an EMBL/GenBank/DDBJ whole genome shotgun (WGS) entry which is preliminary data.</text>
</comment>
<protein>
    <recommendedName>
        <fullName evidence="4">Glycosyl transferase family 1 domain-containing protein</fullName>
    </recommendedName>
</protein>
<accession>A0A271KLA6</accession>
<reference evidence="2 3" key="1">
    <citation type="submission" date="2017-08" db="EMBL/GenBank/DDBJ databases">
        <title>Mesorhizobium wenxinae sp. nov., a novel rhizobial species isolated from root nodules of chickpea (Cicer arietinum L.).</title>
        <authorList>
            <person name="Zhang J."/>
        </authorList>
    </citation>
    <scope>NUCLEOTIDE SEQUENCE [LARGE SCALE GENOMIC DNA]</scope>
    <source>
        <strain evidence="3">WYCCWR 10019</strain>
    </source>
</reference>
<sequence>MAKSLRIAVYNDKYPTSFVTPRVSRHTILRKRFLPFNLVSSKLEGVTLIEPALSVDVVHAFNRIPVNSSKFIISFESHLPRQFALRKRGPMARYLASRIANPGCRRIIALSHFARRCFLGQHADNPNVSLLTEKLMVRHPNIVVPAVEDAMLENTAEELVLTFVGAHFGRKGGCVAVKIAEKAIEQNLPIRVNIVSSLQVGGGIWTDPTTPGFFDQYIKLLDLKNVQHYSALPNHSVRRLLRHSHFGILATFGDTFGYSAIESMSEHTPVLGTGVCALPEFLEDGVNGISLPMRLNDLGNCWNPGYNSRGEAKFAQYFQDEVERLACLSIERLKTYIGQPKLMAPLRRQARWTAEIMFAAEPAGAFLDALYDRVALERTKEPVQLDPALDASSPEALPLEPDKQKISPRHGGTPAASLSVLPPRMAWRA</sequence>
<evidence type="ECO:0000313" key="2">
    <source>
        <dbReference type="EMBL" id="PAP96608.1"/>
    </source>
</evidence>
<evidence type="ECO:0000313" key="3">
    <source>
        <dbReference type="Proteomes" id="UP000215931"/>
    </source>
</evidence>
<dbReference type="EMBL" id="NPKH01000011">
    <property type="protein sequence ID" value="PAP96608.1"/>
    <property type="molecule type" value="Genomic_DNA"/>
</dbReference>
<dbReference type="SUPFAM" id="SSF53756">
    <property type="entry name" value="UDP-Glycosyltransferase/glycogen phosphorylase"/>
    <property type="match status" value="1"/>
</dbReference>
<evidence type="ECO:0000256" key="1">
    <source>
        <dbReference type="SAM" id="MobiDB-lite"/>
    </source>
</evidence>
<dbReference type="OrthoDB" id="9790710at2"/>
<dbReference type="RefSeq" id="WP_095517315.1">
    <property type="nucleotide sequence ID" value="NZ_NPKH01000011.1"/>
</dbReference>
<evidence type="ECO:0008006" key="4">
    <source>
        <dbReference type="Google" id="ProtNLM"/>
    </source>
</evidence>
<dbReference type="Proteomes" id="UP000215931">
    <property type="component" value="Unassembled WGS sequence"/>
</dbReference>
<keyword evidence="3" id="KW-1185">Reference proteome</keyword>
<organism evidence="2 3">
    <name type="scientific">Mesorhizobium wenxiniae</name>
    <dbReference type="NCBI Taxonomy" id="2014805"/>
    <lineage>
        <taxon>Bacteria</taxon>
        <taxon>Pseudomonadati</taxon>
        <taxon>Pseudomonadota</taxon>
        <taxon>Alphaproteobacteria</taxon>
        <taxon>Hyphomicrobiales</taxon>
        <taxon>Phyllobacteriaceae</taxon>
        <taxon>Mesorhizobium</taxon>
    </lineage>
</organism>
<gene>
    <name evidence="2" type="ORF">CIT31_02385</name>
</gene>